<dbReference type="GO" id="GO:0008168">
    <property type="term" value="F:methyltransferase activity"/>
    <property type="evidence" value="ECO:0007669"/>
    <property type="project" value="UniProtKB-KW"/>
</dbReference>
<sequence length="284" mass="32740">MAYHTASVKFLKWKSLFEVEKPFQIFMDLSPHATDQRKTNLEWEEKEIAITDFRGKEGFQLDTQGFTMRNIEGFTELTIGEDICQNYIPAVKKLLKRELEDVETVFVFDWRLRDSRVISESKVNFSDSTQMLLPSNFAHTDTCPISVIERIQKGFPVEATRICRGRIQAINVWKPLVNSVEEWPLAVCDGTTVDPSCMIETDSIRKDNISTNYYATFSTAQKWYYLHNQSPDEALIFKHFDSKPNVRAPYALHAAVKLPTEPSCAHSRRSIEVRALVFSELVET</sequence>
<evidence type="ECO:0000313" key="3">
    <source>
        <dbReference type="EMBL" id="PSN60877.1"/>
    </source>
</evidence>
<dbReference type="AlphaFoldDB" id="A0A2T2N601"/>
<evidence type="ECO:0000256" key="2">
    <source>
        <dbReference type="ARBA" id="ARBA00023604"/>
    </source>
</evidence>
<dbReference type="NCBIfam" id="NF041278">
    <property type="entry name" value="CmcJ_NvfI_EfuI"/>
    <property type="match status" value="1"/>
</dbReference>
<dbReference type="PANTHER" id="PTHR34598">
    <property type="entry name" value="BLL6449 PROTEIN"/>
    <property type="match status" value="1"/>
</dbReference>
<keyword evidence="4" id="KW-1185">Reference proteome</keyword>
<dbReference type="GO" id="GO:0016491">
    <property type="term" value="F:oxidoreductase activity"/>
    <property type="evidence" value="ECO:0007669"/>
    <property type="project" value="UniProtKB-KW"/>
</dbReference>
<keyword evidence="3" id="KW-0489">Methyltransferase</keyword>
<dbReference type="EMBL" id="KZ678146">
    <property type="protein sequence ID" value="PSN60877.1"/>
    <property type="molecule type" value="Genomic_DNA"/>
</dbReference>
<comment type="similarity">
    <text evidence="2">Belongs to the asaB hydroxylase/desaturase family.</text>
</comment>
<dbReference type="PANTHER" id="PTHR34598:SF3">
    <property type="entry name" value="OXIDOREDUCTASE AN1597"/>
    <property type="match status" value="1"/>
</dbReference>
<reference evidence="3 4" key="1">
    <citation type="journal article" date="2018" name="Front. Microbiol.">
        <title>Genome-Wide Analysis of Corynespora cassiicola Leaf Fall Disease Putative Effectors.</title>
        <authorList>
            <person name="Lopez D."/>
            <person name="Ribeiro S."/>
            <person name="Label P."/>
            <person name="Fumanal B."/>
            <person name="Venisse J.S."/>
            <person name="Kohler A."/>
            <person name="de Oliveira R.R."/>
            <person name="Labutti K."/>
            <person name="Lipzen A."/>
            <person name="Lail K."/>
            <person name="Bauer D."/>
            <person name="Ohm R.A."/>
            <person name="Barry K.W."/>
            <person name="Spatafora J."/>
            <person name="Grigoriev I.V."/>
            <person name="Martin F.M."/>
            <person name="Pujade-Renaud V."/>
        </authorList>
    </citation>
    <scope>NUCLEOTIDE SEQUENCE [LARGE SCALE GENOMIC DNA]</scope>
    <source>
        <strain evidence="3 4">Philippines</strain>
    </source>
</reference>
<name>A0A2T2N601_CORCC</name>
<dbReference type="Proteomes" id="UP000240883">
    <property type="component" value="Unassembled WGS sequence"/>
</dbReference>
<gene>
    <name evidence="3" type="ORF">BS50DRAFT_681115</name>
</gene>
<dbReference type="GO" id="GO:0032259">
    <property type="term" value="P:methylation"/>
    <property type="evidence" value="ECO:0007669"/>
    <property type="project" value="UniProtKB-KW"/>
</dbReference>
<evidence type="ECO:0000313" key="4">
    <source>
        <dbReference type="Proteomes" id="UP000240883"/>
    </source>
</evidence>
<organism evidence="3 4">
    <name type="scientific">Corynespora cassiicola Philippines</name>
    <dbReference type="NCBI Taxonomy" id="1448308"/>
    <lineage>
        <taxon>Eukaryota</taxon>
        <taxon>Fungi</taxon>
        <taxon>Dikarya</taxon>
        <taxon>Ascomycota</taxon>
        <taxon>Pezizomycotina</taxon>
        <taxon>Dothideomycetes</taxon>
        <taxon>Pleosporomycetidae</taxon>
        <taxon>Pleosporales</taxon>
        <taxon>Corynesporascaceae</taxon>
        <taxon>Corynespora</taxon>
    </lineage>
</organism>
<protein>
    <submittedName>
        <fullName evidence="3">Methyltransferase CmcJ</fullName>
    </submittedName>
</protein>
<dbReference type="OrthoDB" id="412788at2759"/>
<evidence type="ECO:0000256" key="1">
    <source>
        <dbReference type="ARBA" id="ARBA00023002"/>
    </source>
</evidence>
<keyword evidence="3" id="KW-0808">Transferase</keyword>
<proteinExistence type="inferred from homology"/>
<dbReference type="InterPro" id="IPR044053">
    <property type="entry name" value="AsaB-like"/>
</dbReference>
<keyword evidence="1" id="KW-0560">Oxidoreductase</keyword>
<dbReference type="STRING" id="1448308.A0A2T2N601"/>
<accession>A0A2T2N601</accession>